<evidence type="ECO:0000256" key="1">
    <source>
        <dbReference type="SAM" id="Phobius"/>
    </source>
</evidence>
<feature type="transmembrane region" description="Helical" evidence="1">
    <location>
        <begin position="115"/>
        <end position="133"/>
    </location>
</feature>
<dbReference type="Proteomes" id="UP000823990">
    <property type="component" value="Unassembled WGS sequence"/>
</dbReference>
<sequence>MFGNISQINADIMAANVVVIVLFVLMTVAVAVVSVFLIGKYHAVGKDEAVTVGRLKPIHVFFIILAVGVVIRLILTFTVKGYGPGYTTAYDIANGVVSGDGYTGFTTEYRSVAPITAYLYTLFTGWGISAGAAQTDIIMQLFVKLPYLLADIALVSVIYALAAKYTNRYVALALSLLYFINPLSFVASSAWGTDMVLLALALVVTLWFVLSKNMFGICLASAVSCLVSPYAVFIVPVAGFYAVYSTVKSVMNIVKAKPSFDSVMRDPAYSNVFYAPLCIILGFAVMYLVSLPAYYADGMVGFADVMNQLFVQPFTVDSSAISHFTDNGLSIYTVVTNNFVSVGPQFKTLVFAIVFVVISAAFTTVFYLMKRNRANLVLIASFMAYTVAVYMMGSDEWSLMPALMLMLPAFAATRDRRIIKVFALTSLFAALNALLALYGGGMLSGDLITDANATNMKELGGALGVFSILLSVLTVLVHIYYTVVVLDVTVARNRKEFITDRTSGFGDCMRNWVRG</sequence>
<keyword evidence="1" id="KW-1133">Transmembrane helix</keyword>
<evidence type="ECO:0000313" key="3">
    <source>
        <dbReference type="Proteomes" id="UP000823990"/>
    </source>
</evidence>
<feature type="transmembrane region" description="Helical" evidence="1">
    <location>
        <begin position="461"/>
        <end position="486"/>
    </location>
</feature>
<feature type="transmembrane region" description="Helical" evidence="1">
    <location>
        <begin position="227"/>
        <end position="247"/>
    </location>
</feature>
<feature type="transmembrane region" description="Helical" evidence="1">
    <location>
        <begin position="398"/>
        <end position="414"/>
    </location>
</feature>
<proteinExistence type="predicted"/>
<feature type="transmembrane region" description="Helical" evidence="1">
    <location>
        <begin position="169"/>
        <end position="188"/>
    </location>
</feature>
<dbReference type="EMBL" id="DXHS01000003">
    <property type="protein sequence ID" value="HIW01723.1"/>
    <property type="molecule type" value="Genomic_DNA"/>
</dbReference>
<gene>
    <name evidence="2" type="ORF">H9892_00060</name>
</gene>
<evidence type="ECO:0000313" key="2">
    <source>
        <dbReference type="EMBL" id="HIW01723.1"/>
    </source>
</evidence>
<reference evidence="2" key="2">
    <citation type="submission" date="2021-04" db="EMBL/GenBank/DDBJ databases">
        <authorList>
            <person name="Gilroy R."/>
        </authorList>
    </citation>
    <scope>NUCLEOTIDE SEQUENCE</scope>
    <source>
        <strain evidence="2">12435</strain>
    </source>
</reference>
<feature type="transmembrane region" description="Helical" evidence="1">
    <location>
        <begin position="12"/>
        <end position="38"/>
    </location>
</feature>
<keyword evidence="1" id="KW-0472">Membrane</keyword>
<feature type="transmembrane region" description="Helical" evidence="1">
    <location>
        <begin position="145"/>
        <end position="163"/>
    </location>
</feature>
<organism evidence="2 3">
    <name type="scientific">Candidatus Protoclostridium stercorigallinarum</name>
    <dbReference type="NCBI Taxonomy" id="2838741"/>
    <lineage>
        <taxon>Bacteria</taxon>
        <taxon>Bacillati</taxon>
        <taxon>Bacillota</taxon>
        <taxon>Clostridia</taxon>
        <taxon>Candidatus Protoclostridium</taxon>
    </lineage>
</organism>
<feature type="transmembrane region" description="Helical" evidence="1">
    <location>
        <begin position="195"/>
        <end position="215"/>
    </location>
</feature>
<keyword evidence="1" id="KW-0812">Transmembrane</keyword>
<feature type="transmembrane region" description="Helical" evidence="1">
    <location>
        <begin position="58"/>
        <end position="79"/>
    </location>
</feature>
<feature type="transmembrane region" description="Helical" evidence="1">
    <location>
        <begin position="421"/>
        <end position="441"/>
    </location>
</feature>
<feature type="transmembrane region" description="Helical" evidence="1">
    <location>
        <begin position="376"/>
        <end position="392"/>
    </location>
</feature>
<comment type="caution">
    <text evidence="2">The sequence shown here is derived from an EMBL/GenBank/DDBJ whole genome shotgun (WGS) entry which is preliminary data.</text>
</comment>
<reference evidence="2" key="1">
    <citation type="journal article" date="2021" name="PeerJ">
        <title>Extensive microbial diversity within the chicken gut microbiome revealed by metagenomics and culture.</title>
        <authorList>
            <person name="Gilroy R."/>
            <person name="Ravi A."/>
            <person name="Getino M."/>
            <person name="Pursley I."/>
            <person name="Horton D.L."/>
            <person name="Alikhan N.F."/>
            <person name="Baker D."/>
            <person name="Gharbi K."/>
            <person name="Hall N."/>
            <person name="Watson M."/>
            <person name="Adriaenssens E.M."/>
            <person name="Foster-Nyarko E."/>
            <person name="Jarju S."/>
            <person name="Secka A."/>
            <person name="Antonio M."/>
            <person name="Oren A."/>
            <person name="Chaudhuri R.R."/>
            <person name="La Ragione R."/>
            <person name="Hildebrand F."/>
            <person name="Pallen M.J."/>
        </authorList>
    </citation>
    <scope>NUCLEOTIDE SEQUENCE</scope>
    <source>
        <strain evidence="2">12435</strain>
    </source>
</reference>
<dbReference type="AlphaFoldDB" id="A0A9D1Q030"/>
<protein>
    <recommendedName>
        <fullName evidence="4">Glycosyltransferase RgtA/B/C/D-like domain-containing protein</fullName>
    </recommendedName>
</protein>
<feature type="transmembrane region" description="Helical" evidence="1">
    <location>
        <begin position="349"/>
        <end position="369"/>
    </location>
</feature>
<feature type="transmembrane region" description="Helical" evidence="1">
    <location>
        <begin position="268"/>
        <end position="289"/>
    </location>
</feature>
<evidence type="ECO:0008006" key="4">
    <source>
        <dbReference type="Google" id="ProtNLM"/>
    </source>
</evidence>
<name>A0A9D1Q030_9FIRM</name>
<accession>A0A9D1Q030</accession>